<dbReference type="RefSeq" id="WP_035579456.1">
    <property type="nucleotide sequence ID" value="NZ_ARYJ01000003.1"/>
</dbReference>
<keyword evidence="1" id="KW-0812">Transmembrane</keyword>
<protein>
    <submittedName>
        <fullName evidence="2">Uncharacterized protein</fullName>
    </submittedName>
</protein>
<dbReference type="STRING" id="1280952.HJA_05957"/>
<evidence type="ECO:0000313" key="2">
    <source>
        <dbReference type="EMBL" id="KCZ89772.1"/>
    </source>
</evidence>
<keyword evidence="1" id="KW-0472">Membrane</keyword>
<dbReference type="InterPro" id="IPR017581">
    <property type="entry name" value="AtpR-like"/>
</dbReference>
<dbReference type="PATRIC" id="fig|1280952.3.peg.1182"/>
<evidence type="ECO:0000313" key="3">
    <source>
        <dbReference type="Proteomes" id="UP000024816"/>
    </source>
</evidence>
<dbReference type="EMBL" id="ARYJ01000003">
    <property type="protein sequence ID" value="KCZ89772.1"/>
    <property type="molecule type" value="Genomic_DNA"/>
</dbReference>
<comment type="caution">
    <text evidence="2">The sequence shown here is derived from an EMBL/GenBank/DDBJ whole genome shotgun (WGS) entry which is preliminary data.</text>
</comment>
<keyword evidence="1" id="KW-1133">Transmembrane helix</keyword>
<organism evidence="2 3">
    <name type="scientific">Hyphomonas jannaschiana VP2</name>
    <dbReference type="NCBI Taxonomy" id="1280952"/>
    <lineage>
        <taxon>Bacteria</taxon>
        <taxon>Pseudomonadati</taxon>
        <taxon>Pseudomonadota</taxon>
        <taxon>Alphaproteobacteria</taxon>
        <taxon>Hyphomonadales</taxon>
        <taxon>Hyphomonadaceae</taxon>
        <taxon>Hyphomonas</taxon>
    </lineage>
</organism>
<dbReference type="Proteomes" id="UP000024816">
    <property type="component" value="Unassembled WGS sequence"/>
</dbReference>
<feature type="transmembrane region" description="Helical" evidence="1">
    <location>
        <begin position="51"/>
        <end position="78"/>
    </location>
</feature>
<name>A0A059FGN3_9PROT</name>
<dbReference type="Pfam" id="PF12966">
    <property type="entry name" value="AtpR"/>
    <property type="match status" value="1"/>
</dbReference>
<sequence length="88" mass="8962">MMPDVSALILALLAGLAGIGAGWLHFASLEWVANRIVEGRLSAVGAQLGRLVLLGGVLFLFAQGGALVLLAGAAGILLGRFIVLRGAR</sequence>
<gene>
    <name evidence="2" type="ORF">HJA_05957</name>
</gene>
<accession>A0A059FGN3</accession>
<keyword evidence="3" id="KW-1185">Reference proteome</keyword>
<proteinExistence type="predicted"/>
<dbReference type="AlphaFoldDB" id="A0A059FGN3"/>
<evidence type="ECO:0000256" key="1">
    <source>
        <dbReference type="SAM" id="Phobius"/>
    </source>
</evidence>
<reference evidence="2 3" key="1">
    <citation type="journal article" date="2014" name="Antonie Van Leeuwenhoek">
        <title>Hyphomonas beringensis sp. nov. and Hyphomonas chukchiensis sp. nov., isolated from surface seawater of the Bering Sea and Chukchi Sea.</title>
        <authorList>
            <person name="Li C."/>
            <person name="Lai Q."/>
            <person name="Li G."/>
            <person name="Dong C."/>
            <person name="Wang J."/>
            <person name="Liao Y."/>
            <person name="Shao Z."/>
        </authorList>
    </citation>
    <scope>NUCLEOTIDE SEQUENCE [LARGE SCALE GENOMIC DNA]</scope>
    <source>
        <strain evidence="2 3">VP2</strain>
    </source>
</reference>